<name>A0A5N5X5C5_9EURO</name>
<dbReference type="SUPFAM" id="SSF57756">
    <property type="entry name" value="Retrovirus zinc finger-like domains"/>
    <property type="match status" value="1"/>
</dbReference>
<dbReference type="OrthoDB" id="3863715at2759"/>
<keyword evidence="1" id="KW-0863">Zinc-finger</keyword>
<gene>
    <name evidence="4" type="ORF">BDV29DRAFT_156533</name>
</gene>
<dbReference type="Proteomes" id="UP000326565">
    <property type="component" value="Unassembled WGS sequence"/>
</dbReference>
<keyword evidence="1" id="KW-0862">Zinc</keyword>
<dbReference type="SMART" id="SM00343">
    <property type="entry name" value="ZnF_C2HC"/>
    <property type="match status" value="3"/>
</dbReference>
<dbReference type="AlphaFoldDB" id="A0A5N5X5C5"/>
<proteinExistence type="predicted"/>
<evidence type="ECO:0000313" key="4">
    <source>
        <dbReference type="EMBL" id="KAB8074530.1"/>
    </source>
</evidence>
<keyword evidence="5" id="KW-1185">Reference proteome</keyword>
<dbReference type="GO" id="GO:0008270">
    <property type="term" value="F:zinc ion binding"/>
    <property type="evidence" value="ECO:0007669"/>
    <property type="project" value="UniProtKB-KW"/>
</dbReference>
<reference evidence="4 5" key="1">
    <citation type="submission" date="2019-04" db="EMBL/GenBank/DDBJ databases">
        <title>Friends and foes A comparative genomics study of 23 Aspergillus species from section Flavi.</title>
        <authorList>
            <consortium name="DOE Joint Genome Institute"/>
            <person name="Kjaerbolling I."/>
            <person name="Vesth T."/>
            <person name="Frisvad J.C."/>
            <person name="Nybo J.L."/>
            <person name="Theobald S."/>
            <person name="Kildgaard S."/>
            <person name="Isbrandt T."/>
            <person name="Kuo A."/>
            <person name="Sato A."/>
            <person name="Lyhne E.K."/>
            <person name="Kogle M.E."/>
            <person name="Wiebenga A."/>
            <person name="Kun R.S."/>
            <person name="Lubbers R.J."/>
            <person name="Makela M.R."/>
            <person name="Barry K."/>
            <person name="Chovatia M."/>
            <person name="Clum A."/>
            <person name="Daum C."/>
            <person name="Haridas S."/>
            <person name="He G."/>
            <person name="LaButti K."/>
            <person name="Lipzen A."/>
            <person name="Mondo S."/>
            <person name="Riley R."/>
            <person name="Salamov A."/>
            <person name="Simmons B.A."/>
            <person name="Magnuson J.K."/>
            <person name="Henrissat B."/>
            <person name="Mortensen U.H."/>
            <person name="Larsen T.O."/>
            <person name="Devries R.P."/>
            <person name="Grigoriev I.V."/>
            <person name="Machida M."/>
            <person name="Baker S.E."/>
            <person name="Andersen M.R."/>
        </authorList>
    </citation>
    <scope>NUCLEOTIDE SEQUENCE [LARGE SCALE GENOMIC DNA]</scope>
    <source>
        <strain evidence="4 5">CBS 151.66</strain>
    </source>
</reference>
<keyword evidence="1" id="KW-0479">Metal-binding</keyword>
<dbReference type="GO" id="GO:0003676">
    <property type="term" value="F:nucleic acid binding"/>
    <property type="evidence" value="ECO:0007669"/>
    <property type="project" value="InterPro"/>
</dbReference>
<protein>
    <recommendedName>
        <fullName evidence="3">CCHC-type domain-containing protein</fullName>
    </recommendedName>
</protein>
<dbReference type="InterPro" id="IPR036875">
    <property type="entry name" value="Znf_CCHC_sf"/>
</dbReference>
<evidence type="ECO:0000313" key="5">
    <source>
        <dbReference type="Proteomes" id="UP000326565"/>
    </source>
</evidence>
<feature type="domain" description="CCHC-type" evidence="3">
    <location>
        <begin position="51"/>
        <end position="66"/>
    </location>
</feature>
<dbReference type="EMBL" id="ML732208">
    <property type="protein sequence ID" value="KAB8074530.1"/>
    <property type="molecule type" value="Genomic_DNA"/>
</dbReference>
<organism evidence="4 5">
    <name type="scientific">Aspergillus leporis</name>
    <dbReference type="NCBI Taxonomy" id="41062"/>
    <lineage>
        <taxon>Eukaryota</taxon>
        <taxon>Fungi</taxon>
        <taxon>Dikarya</taxon>
        <taxon>Ascomycota</taxon>
        <taxon>Pezizomycotina</taxon>
        <taxon>Eurotiomycetes</taxon>
        <taxon>Eurotiomycetidae</taxon>
        <taxon>Eurotiales</taxon>
        <taxon>Aspergillaceae</taxon>
        <taxon>Aspergillus</taxon>
        <taxon>Aspergillus subgen. Circumdati</taxon>
    </lineage>
</organism>
<accession>A0A5N5X5C5</accession>
<dbReference type="PROSITE" id="PS50158">
    <property type="entry name" value="ZF_CCHC"/>
    <property type="match status" value="2"/>
</dbReference>
<evidence type="ECO:0000256" key="1">
    <source>
        <dbReference type="PROSITE-ProRule" id="PRU00047"/>
    </source>
</evidence>
<dbReference type="Gene3D" id="4.10.60.10">
    <property type="entry name" value="Zinc finger, CCHC-type"/>
    <property type="match status" value="1"/>
</dbReference>
<evidence type="ECO:0000259" key="3">
    <source>
        <dbReference type="PROSITE" id="PS50158"/>
    </source>
</evidence>
<sequence>MPFYLEGENPKTACFYCGSMGHMKHQCPELPCDFCKQYAHVLAGCRTATDCGKCGKPGHKTENCAQHSRMPRVRQRQVPVVAVSSTEITQVEEKTTKKKKKQGFKTETGASKGTKSA</sequence>
<dbReference type="Pfam" id="PF00098">
    <property type="entry name" value="zf-CCHC"/>
    <property type="match status" value="1"/>
</dbReference>
<dbReference type="InterPro" id="IPR001878">
    <property type="entry name" value="Znf_CCHC"/>
</dbReference>
<evidence type="ECO:0000256" key="2">
    <source>
        <dbReference type="SAM" id="MobiDB-lite"/>
    </source>
</evidence>
<feature type="region of interest" description="Disordered" evidence="2">
    <location>
        <begin position="92"/>
        <end position="117"/>
    </location>
</feature>
<feature type="domain" description="CCHC-type" evidence="3">
    <location>
        <begin position="14"/>
        <end position="29"/>
    </location>
</feature>